<dbReference type="InterPro" id="IPR042185">
    <property type="entry name" value="Serpin_sf_2"/>
</dbReference>
<dbReference type="InterPro" id="IPR042178">
    <property type="entry name" value="Serpin_sf_1"/>
</dbReference>
<dbReference type="SUPFAM" id="SSF56574">
    <property type="entry name" value="Serpins"/>
    <property type="match status" value="1"/>
</dbReference>
<dbReference type="PROSITE" id="PS51257">
    <property type="entry name" value="PROKAR_LIPOPROTEIN"/>
    <property type="match status" value="1"/>
</dbReference>
<dbReference type="eggNOG" id="COG4826">
    <property type="taxonomic scope" value="Bacteria"/>
</dbReference>
<dbReference type="GO" id="GO:0004867">
    <property type="term" value="F:serine-type endopeptidase inhibitor activity"/>
    <property type="evidence" value="ECO:0007669"/>
    <property type="project" value="InterPro"/>
</dbReference>
<dbReference type="MEROPS" id="I04.073"/>
<dbReference type="Pfam" id="PF00079">
    <property type="entry name" value="Serpin"/>
    <property type="match status" value="1"/>
</dbReference>
<reference evidence="5" key="1">
    <citation type="journal article" date="2016" name="Genome Announc.">
        <title>Complete genome sequence of Alkaliphilus metalliredigens strain QYMF, an alkaliphilic and metal-reducing bacterium isolated from borax-contaminated leachate ponds.</title>
        <authorList>
            <person name="Hwang C."/>
            <person name="Copeland A."/>
            <person name="Lucas S."/>
            <person name="Lapidus A."/>
            <person name="Barry K."/>
            <person name="Detter J.C."/>
            <person name="Glavina Del Rio T."/>
            <person name="Hammon N."/>
            <person name="Israni S."/>
            <person name="Dalin E."/>
            <person name="Tice H."/>
            <person name="Pitluck S."/>
            <person name="Chertkov O."/>
            <person name="Brettin T."/>
            <person name="Bruce D."/>
            <person name="Han C."/>
            <person name="Schmutz J."/>
            <person name="Larimer F."/>
            <person name="Land M.L."/>
            <person name="Hauser L."/>
            <person name="Kyrpides N."/>
            <person name="Mikhailova N."/>
            <person name="Ye Q."/>
            <person name="Zhou J."/>
            <person name="Richardson P."/>
            <person name="Fields M.W."/>
        </authorList>
    </citation>
    <scope>NUCLEOTIDE SEQUENCE [LARGE SCALE GENOMIC DNA]</scope>
    <source>
        <strain evidence="5">QYMF</strain>
    </source>
</reference>
<dbReference type="KEGG" id="amt:Amet_2165"/>
<name>A6TQ56_ALKMQ</name>
<evidence type="ECO:0000256" key="2">
    <source>
        <dbReference type="SAM" id="SignalP"/>
    </source>
</evidence>
<feature type="chain" id="PRO_5038936583" evidence="2">
    <location>
        <begin position="23"/>
        <end position="408"/>
    </location>
</feature>
<dbReference type="Gene3D" id="2.30.39.10">
    <property type="entry name" value="Alpha-1-antitrypsin, domain 1"/>
    <property type="match status" value="1"/>
</dbReference>
<dbReference type="OrthoDB" id="9764871at2"/>
<feature type="domain" description="Serpin" evidence="3">
    <location>
        <begin position="51"/>
        <end position="407"/>
    </location>
</feature>
<gene>
    <name evidence="4" type="ordered locus">Amet_2165</name>
</gene>
<organism evidence="4 5">
    <name type="scientific">Alkaliphilus metalliredigens (strain QYMF)</name>
    <dbReference type="NCBI Taxonomy" id="293826"/>
    <lineage>
        <taxon>Bacteria</taxon>
        <taxon>Bacillati</taxon>
        <taxon>Bacillota</taxon>
        <taxon>Clostridia</taxon>
        <taxon>Peptostreptococcales</taxon>
        <taxon>Natronincolaceae</taxon>
        <taxon>Alkaliphilus</taxon>
    </lineage>
</organism>
<dbReference type="PANTHER" id="PTHR11461:SF211">
    <property type="entry name" value="GH10112P-RELATED"/>
    <property type="match status" value="1"/>
</dbReference>
<evidence type="ECO:0000313" key="5">
    <source>
        <dbReference type="Proteomes" id="UP000001572"/>
    </source>
</evidence>
<dbReference type="PROSITE" id="PS00284">
    <property type="entry name" value="SERPIN"/>
    <property type="match status" value="1"/>
</dbReference>
<keyword evidence="5" id="KW-1185">Reference proteome</keyword>
<protein>
    <submittedName>
        <fullName evidence="4">Proteinase inhibitor I4, serpin</fullName>
    </submittedName>
</protein>
<dbReference type="Proteomes" id="UP000001572">
    <property type="component" value="Chromosome"/>
</dbReference>
<dbReference type="InterPro" id="IPR036186">
    <property type="entry name" value="Serpin_sf"/>
</dbReference>
<dbReference type="InterPro" id="IPR023795">
    <property type="entry name" value="Serpin_CS"/>
</dbReference>
<comment type="similarity">
    <text evidence="1">Belongs to the serpin family.</text>
</comment>
<dbReference type="PANTHER" id="PTHR11461">
    <property type="entry name" value="SERINE PROTEASE INHIBITOR, SERPIN"/>
    <property type="match status" value="1"/>
</dbReference>
<proteinExistence type="inferred from homology"/>
<dbReference type="EMBL" id="CP000724">
    <property type="protein sequence ID" value="ABR48324.1"/>
    <property type="molecule type" value="Genomic_DNA"/>
</dbReference>
<dbReference type="InterPro" id="IPR023796">
    <property type="entry name" value="Serpin_dom"/>
</dbReference>
<dbReference type="SMART" id="SM00093">
    <property type="entry name" value="SERPIN"/>
    <property type="match status" value="1"/>
</dbReference>
<dbReference type="STRING" id="293826.Amet_2165"/>
<evidence type="ECO:0000313" key="4">
    <source>
        <dbReference type="EMBL" id="ABR48324.1"/>
    </source>
</evidence>
<dbReference type="RefSeq" id="WP_012063301.1">
    <property type="nucleotide sequence ID" value="NC_009633.1"/>
</dbReference>
<evidence type="ECO:0000256" key="1">
    <source>
        <dbReference type="RuleBase" id="RU000411"/>
    </source>
</evidence>
<dbReference type="Gene3D" id="3.30.497.10">
    <property type="entry name" value="Antithrombin, subunit I, domain 2"/>
    <property type="match status" value="1"/>
</dbReference>
<dbReference type="InterPro" id="IPR000215">
    <property type="entry name" value="Serpin_fam"/>
</dbReference>
<keyword evidence="2" id="KW-0732">Signal</keyword>
<dbReference type="GO" id="GO:0005615">
    <property type="term" value="C:extracellular space"/>
    <property type="evidence" value="ECO:0007669"/>
    <property type="project" value="InterPro"/>
</dbReference>
<dbReference type="AlphaFoldDB" id="A6TQ56"/>
<evidence type="ECO:0000259" key="3">
    <source>
        <dbReference type="SMART" id="SM00093"/>
    </source>
</evidence>
<dbReference type="HOGENOM" id="CLU_023330_0_3_9"/>
<feature type="signal peptide" evidence="2">
    <location>
        <begin position="1"/>
        <end position="22"/>
    </location>
</feature>
<dbReference type="CDD" id="cd19588">
    <property type="entry name" value="serpin_miropin-like"/>
    <property type="match status" value="1"/>
</dbReference>
<accession>A6TQ56</accession>
<sequence>MIKRTAIVLLTALLLISTTGCGSLFNTVTVHEYNEDKVASSVMEGNNQFAWDIFKELNQEDSGESIFISPLSISTALSMTYQGAEGTTKDGMAEGLRYQGIDMEVLNESYRELLKYMNNMDQGIELNIANSIWAREGGGFKEAFLDINQDVFDAYVTELDFSKADSADKINGWIEDATEGKIEEMIQGPISSNVLMYLINAIYFKGSWTVPFEEAQTFDGEFFTEDGDVNDIKMMRRNGKVAYGDGVDFTAVKLPYGNESTSMYVILPEENTSINDFIGSMDHKKWNEIREGISSQKDVELQIPKFELEYGIKELNNSLANLGMGEAFGPAADFSKIREGIFISEVLHKAVIEVNEEGSEAAAATVVVMTESAMADPLSFVANRPFMFVIANDESDTILFMGKLSGIN</sequence>